<organism evidence="1 2">
    <name type="scientific">Fulvivirga sediminis</name>
    <dbReference type="NCBI Taxonomy" id="2803949"/>
    <lineage>
        <taxon>Bacteria</taxon>
        <taxon>Pseudomonadati</taxon>
        <taxon>Bacteroidota</taxon>
        <taxon>Cytophagia</taxon>
        <taxon>Cytophagales</taxon>
        <taxon>Fulvivirgaceae</taxon>
        <taxon>Fulvivirga</taxon>
    </lineage>
</organism>
<sequence>MSFTNEVQATHLRAGEIIVRRISCDANKYEITIIVYTDTGSDVRFGEGLLDFGDGTEPLPLPQIDNTSRGDLGKDVGTASFTTVHTYSSAGRFKIGYVEANRNEGVLNINNSVNTTFYVETEIFIDPFVGCNNSPVLLIPPIDRACPGVAFYHNPGAYDPDGDSLSYELVTPKMSLGTNVNGYEHPNDRQFYNSYSNANEDMDGPPDFEIDPLTGELTWDSPGAIGEYNIAFVVREWRFIAGEWVQMGFVTRDMQIIVEDCENERPELIIPEDICVEAGESVEEAIIGTDPDGDQVKIEAASLVFSKGATLEPDSVFRNSPLTADFKWQTSCEDISLTPYKVTFKISDNPPNGPSLVSFATWNITVVGPAPVLVAANQENQSIVLDWDAYTCKNADQIQVWRRVDSNPYEPDDCETGIREEAGYQLLTEVDANSVSYRDSDLSPGAKYCYRLVATFPSPYGGESIVSNEICSEPTLATEPVITRVSVDVTDQADGRITLEWREPFDLGTLTAPLFYRIYRSEGQTGSANRVMLVDKFKVDSTDPILSTYKDSLLNTTDLSYNYEVVLLDGDDEIPSAGTATKASSVRLTPVPQLKKIRLEWEAVVPWSNSIVNPPEDSKHLIYRGEEGAKEDDLVLIDEVDVTQFGYVYIDSGQYDNTELRDDRIYCYRIMTKGTYGNPDIYSPLLNYSQIVCAQPSDTVPPCKPSVTISQPDCNSNSCGFTDFENVLTWDVGFEGSCESGDVAYYEVYYAESTEAEFEIIANVETASFTHRGLDSYKGCYKVRAVDRSGNMSEFSESFCIDNCPHYELPNLLTPNNDNCNDLFSAYGQEGNMQDENGQIISQCGEVLDPTKCARFVESVDFTVFNRWGKKVYHYKGKSGSENGIYINWDGRDETGANLSSGVYYYQADVTFDVVDPSNAKQQFKGWIHIMR</sequence>
<dbReference type="RefSeq" id="WP_202244196.1">
    <property type="nucleotide sequence ID" value="NZ_JAESIY010000005.1"/>
</dbReference>
<evidence type="ECO:0000313" key="2">
    <source>
        <dbReference type="Proteomes" id="UP000659388"/>
    </source>
</evidence>
<gene>
    <name evidence="1" type="ORF">JL102_09670</name>
</gene>
<evidence type="ECO:0000313" key="1">
    <source>
        <dbReference type="EMBL" id="MBL3656397.1"/>
    </source>
</evidence>
<keyword evidence="2" id="KW-1185">Reference proteome</keyword>
<dbReference type="EMBL" id="JAESIY010000005">
    <property type="protein sequence ID" value="MBL3656397.1"/>
    <property type="molecule type" value="Genomic_DNA"/>
</dbReference>
<dbReference type="Gene3D" id="2.60.40.10">
    <property type="entry name" value="Immunoglobulins"/>
    <property type="match status" value="2"/>
</dbReference>
<protein>
    <submittedName>
        <fullName evidence="1">Gliding motility-associated C-terminal domain-containing protein</fullName>
    </submittedName>
</protein>
<dbReference type="Pfam" id="PF13585">
    <property type="entry name" value="CHU_C"/>
    <property type="match status" value="1"/>
</dbReference>
<dbReference type="InterPro" id="IPR036116">
    <property type="entry name" value="FN3_sf"/>
</dbReference>
<name>A0A937K188_9BACT</name>
<proteinExistence type="predicted"/>
<reference evidence="1" key="1">
    <citation type="submission" date="2021-01" db="EMBL/GenBank/DDBJ databases">
        <title>Fulvivirga kasyanovii gen. nov., sp nov., a novel member of the phylum Bacteroidetes isolated from seawater in a mussel farm.</title>
        <authorList>
            <person name="Zhao L.-H."/>
            <person name="Wang Z.-J."/>
        </authorList>
    </citation>
    <scope>NUCLEOTIDE SEQUENCE</scope>
    <source>
        <strain evidence="1">2943</strain>
    </source>
</reference>
<dbReference type="InterPro" id="IPR013783">
    <property type="entry name" value="Ig-like_fold"/>
</dbReference>
<comment type="caution">
    <text evidence="1">The sequence shown here is derived from an EMBL/GenBank/DDBJ whole genome shotgun (WGS) entry which is preliminary data.</text>
</comment>
<dbReference type="Gene3D" id="2.60.40.4070">
    <property type="match status" value="1"/>
</dbReference>
<dbReference type="SUPFAM" id="SSF49265">
    <property type="entry name" value="Fibronectin type III"/>
    <property type="match status" value="2"/>
</dbReference>
<accession>A0A937K188</accession>
<dbReference type="AlphaFoldDB" id="A0A937K188"/>
<dbReference type="Proteomes" id="UP000659388">
    <property type="component" value="Unassembled WGS sequence"/>
</dbReference>